<gene>
    <name evidence="3" type="ORF">LtaPh_1009600</name>
</gene>
<dbReference type="OrthoDB" id="272911at2759"/>
<dbReference type="VEuPathDB" id="TriTrypDB:LtaPh_1009600"/>
<feature type="region of interest" description="Disordered" evidence="1">
    <location>
        <begin position="1019"/>
        <end position="1049"/>
    </location>
</feature>
<sequence length="1079" mass="118444">MLLPPRLGLVALLIFVAAGYCACTVTEGKLRPPYTQPVIQTSHKDAVHPESGAKVSVLPVSFNPTVAEPFLTPATLMDGERSTGKAITPQHIFTNAALRLVFDVPNPGLDFVINLTSAKYPLIRDPNGTLWHSVLPSKIEVVKQNSKYTYDVGNINVKSYQSQSESVELVAGAPGADAECFTLKACCAVNTSHYRKYELRDSPVPPYVCTGVPIPYSLRQFTFNVDSTVQFREVAESASCEMKTHRWTEGSAVCTANSNTVLAGVTASPPYRLPSSGYSLCRQGGNLTNSEFGSSPIPVVFTAFCSESRCIGYTPENYRRDRGSCADYPLGFYTSADENNTNQFSSFEENAAGLWPYFFKDCKWIDDVTMSSSTTIQDISLQCDVPASTGWSLSYENFSAHLTDTIAPLFPIGRPTRVSGQYVSPTDKDTVLFEVEYVSFSSFKASRWTFRICTERRCAIPTVPMVGGVGHYPKVMRVNISASKLGLSASLSEPAVSVEVYSATTPMTSPFRTLLAPSVVHVDKAATPFPQDTVNMTLARDPPERVPSPYAASTSGRINSRVLCEGDYRFSTATNSCQPLTDKDCAKKYRGRRSKFDPVTKACAYSVPPLNGPLVFKPLTEPKPPRTYSPEELRAILQTVKLPKFLRTMEKSYEVYERQMERWENRPVTSSPVQASPAAATGATPVASAAESAMTYIKSPMPGARGLSITCIAATCVLWTVALMRDVLEKVFGIGPWHDQRRCALAEGAVKCWHWLGGACANVHKDPRPPQRSAESNTTATSTTAQHPAPRSTIQSGEHANPTHQKRKGKSATFTTETPMQSTRTVLHTAPREPVTPAPFQPNDPIATPQHERQDSGRKRRLPRSQKSRDAQQKHRQGVPAGATRPPSSWGDARPYVSAAHPPAYDVFGCPSAQHAPFGSGAEFTSPKDMPFMGGDYTSQRVWLSDEGVGFGYVPAAFTRPHSASSQRCYSCPPSPYPASSPRRRGGTLSRMSTAQYRLPATPRTIPLFLSFVSIRRQRRTPASPAPRRRRRLRGSMRSLRSPRCGSPPVWRCSRRTRMAHTMTTAREQHPLKRAAHAT</sequence>
<feature type="chain" id="PRO_5024805095" evidence="2">
    <location>
        <begin position="24"/>
        <end position="1079"/>
    </location>
</feature>
<evidence type="ECO:0000256" key="1">
    <source>
        <dbReference type="SAM" id="MobiDB-lite"/>
    </source>
</evidence>
<feature type="compositionally biased region" description="Polar residues" evidence="1">
    <location>
        <begin position="812"/>
        <end position="826"/>
    </location>
</feature>
<dbReference type="AlphaFoldDB" id="A0A640KAU1"/>
<dbReference type="EMBL" id="BLBS01000012">
    <property type="protein sequence ID" value="GET86522.1"/>
    <property type="molecule type" value="Genomic_DNA"/>
</dbReference>
<organism evidence="3 4">
    <name type="scientific">Leishmania tarentolae</name>
    <name type="common">Sauroleishmania tarentolae</name>
    <dbReference type="NCBI Taxonomy" id="5689"/>
    <lineage>
        <taxon>Eukaryota</taxon>
        <taxon>Discoba</taxon>
        <taxon>Euglenozoa</taxon>
        <taxon>Kinetoplastea</taxon>
        <taxon>Metakinetoplastina</taxon>
        <taxon>Trypanosomatida</taxon>
        <taxon>Trypanosomatidae</taxon>
        <taxon>Leishmaniinae</taxon>
        <taxon>Leishmania</taxon>
        <taxon>lizard Leishmania</taxon>
    </lineage>
</organism>
<evidence type="ECO:0000313" key="3">
    <source>
        <dbReference type="EMBL" id="GET86522.1"/>
    </source>
</evidence>
<keyword evidence="4" id="KW-1185">Reference proteome</keyword>
<reference evidence="3" key="1">
    <citation type="submission" date="2019-11" db="EMBL/GenBank/DDBJ databases">
        <title>Leishmania tarentolae CDS.</title>
        <authorList>
            <person name="Goto Y."/>
            <person name="Yamagishi J."/>
        </authorList>
    </citation>
    <scope>NUCLEOTIDE SEQUENCE [LARGE SCALE GENOMIC DNA]</scope>
    <source>
        <strain evidence="3">Parrot Tar II</strain>
    </source>
</reference>
<accession>A0A640KAU1</accession>
<keyword evidence="2" id="KW-0732">Signal</keyword>
<feature type="region of interest" description="Disordered" evidence="1">
    <location>
        <begin position="762"/>
        <end position="895"/>
    </location>
</feature>
<feature type="region of interest" description="Disordered" evidence="1">
    <location>
        <begin position="969"/>
        <end position="988"/>
    </location>
</feature>
<evidence type="ECO:0000313" key="4">
    <source>
        <dbReference type="Proteomes" id="UP000419144"/>
    </source>
</evidence>
<proteinExistence type="predicted"/>
<feature type="compositionally biased region" description="Low complexity" evidence="1">
    <location>
        <begin position="773"/>
        <end position="785"/>
    </location>
</feature>
<feature type="region of interest" description="Disordered" evidence="1">
    <location>
        <begin position="534"/>
        <end position="553"/>
    </location>
</feature>
<dbReference type="Proteomes" id="UP000419144">
    <property type="component" value="Unassembled WGS sequence"/>
</dbReference>
<feature type="signal peptide" evidence="2">
    <location>
        <begin position="1"/>
        <end position="23"/>
    </location>
</feature>
<evidence type="ECO:0000256" key="2">
    <source>
        <dbReference type="SAM" id="SignalP"/>
    </source>
</evidence>
<protein>
    <submittedName>
        <fullName evidence="3">Uncharacterized protein</fullName>
    </submittedName>
</protein>
<name>A0A640KAU1_LEITA</name>
<comment type="caution">
    <text evidence="3">The sequence shown here is derived from an EMBL/GenBank/DDBJ whole genome shotgun (WGS) entry which is preliminary data.</text>
</comment>